<evidence type="ECO:0000313" key="2">
    <source>
        <dbReference type="EMBL" id="SVB23755.1"/>
    </source>
</evidence>
<keyword evidence="1" id="KW-0812">Transmembrane</keyword>
<name>A0A382CCB9_9ZZZZ</name>
<gene>
    <name evidence="2" type="ORF">METZ01_LOCUS176609</name>
</gene>
<sequence length="111" mass="12647">MQKKITPRESHRKQIRSLAKSTKLTIYFLTFFSYIIIVSSGFASNFLIHHTLTVIMNSEQSKADIYDVMSIPRSIIQSSPSFRLTKNSTIKQVTFNGKNIPTEVSDDGFVK</sequence>
<dbReference type="EMBL" id="UINC01033846">
    <property type="protein sequence ID" value="SVB23755.1"/>
    <property type="molecule type" value="Genomic_DNA"/>
</dbReference>
<accession>A0A382CCB9</accession>
<keyword evidence="1" id="KW-0472">Membrane</keyword>
<keyword evidence="1" id="KW-1133">Transmembrane helix</keyword>
<feature type="non-terminal residue" evidence="2">
    <location>
        <position position="111"/>
    </location>
</feature>
<reference evidence="2" key="1">
    <citation type="submission" date="2018-05" db="EMBL/GenBank/DDBJ databases">
        <authorList>
            <person name="Lanie J.A."/>
            <person name="Ng W.-L."/>
            <person name="Kazmierczak K.M."/>
            <person name="Andrzejewski T.M."/>
            <person name="Davidsen T.M."/>
            <person name="Wayne K.J."/>
            <person name="Tettelin H."/>
            <person name="Glass J.I."/>
            <person name="Rusch D."/>
            <person name="Podicherti R."/>
            <person name="Tsui H.-C.T."/>
            <person name="Winkler M.E."/>
        </authorList>
    </citation>
    <scope>NUCLEOTIDE SEQUENCE</scope>
</reference>
<organism evidence="2">
    <name type="scientific">marine metagenome</name>
    <dbReference type="NCBI Taxonomy" id="408172"/>
    <lineage>
        <taxon>unclassified sequences</taxon>
        <taxon>metagenomes</taxon>
        <taxon>ecological metagenomes</taxon>
    </lineage>
</organism>
<protein>
    <submittedName>
        <fullName evidence="2">Uncharacterized protein</fullName>
    </submittedName>
</protein>
<proteinExistence type="predicted"/>
<feature type="transmembrane region" description="Helical" evidence="1">
    <location>
        <begin position="24"/>
        <end position="48"/>
    </location>
</feature>
<dbReference type="AlphaFoldDB" id="A0A382CCB9"/>
<evidence type="ECO:0000256" key="1">
    <source>
        <dbReference type="SAM" id="Phobius"/>
    </source>
</evidence>